<proteinExistence type="predicted"/>
<protein>
    <recommendedName>
        <fullName evidence="1">MOFRL-associated domain-containing protein</fullName>
    </recommendedName>
</protein>
<dbReference type="InParanoid" id="E4WXR1"/>
<dbReference type="OrthoDB" id="44918at2759"/>
<dbReference type="PANTHER" id="PTHR12227">
    <property type="entry name" value="GLYCERATE KINASE"/>
    <property type="match status" value="1"/>
</dbReference>
<dbReference type="AlphaFoldDB" id="E4WXR1"/>
<dbReference type="InterPro" id="IPR038614">
    <property type="entry name" value="GK_N_sf"/>
</dbReference>
<dbReference type="Pfam" id="PF13660">
    <property type="entry name" value="DUF4147"/>
    <property type="match status" value="1"/>
</dbReference>
<dbReference type="EMBL" id="FN653018">
    <property type="protein sequence ID" value="CBY22155.1"/>
    <property type="molecule type" value="Genomic_DNA"/>
</dbReference>
<feature type="domain" description="MOFRL-associated" evidence="1">
    <location>
        <begin position="3"/>
        <end position="173"/>
    </location>
</feature>
<accession>E4WXR1</accession>
<name>E4WXR1_OIKDI</name>
<keyword evidence="3" id="KW-1185">Reference proteome</keyword>
<organism evidence="2">
    <name type="scientific">Oikopleura dioica</name>
    <name type="common">Tunicate</name>
    <dbReference type="NCBI Taxonomy" id="34765"/>
    <lineage>
        <taxon>Eukaryota</taxon>
        <taxon>Metazoa</taxon>
        <taxon>Chordata</taxon>
        <taxon>Tunicata</taxon>
        <taxon>Appendicularia</taxon>
        <taxon>Copelata</taxon>
        <taxon>Oikopleuridae</taxon>
        <taxon>Oikopleura</taxon>
    </lineage>
</organism>
<reference evidence="2" key="1">
    <citation type="journal article" date="2010" name="Science">
        <title>Plasticity of animal genome architecture unmasked by rapid evolution of a pelagic tunicate.</title>
        <authorList>
            <person name="Denoeud F."/>
            <person name="Henriet S."/>
            <person name="Mungpakdee S."/>
            <person name="Aury J.M."/>
            <person name="Da Silva C."/>
            <person name="Brinkmann H."/>
            <person name="Mikhaleva J."/>
            <person name="Olsen L.C."/>
            <person name="Jubin C."/>
            <person name="Canestro C."/>
            <person name="Bouquet J.M."/>
            <person name="Danks G."/>
            <person name="Poulain J."/>
            <person name="Campsteijn C."/>
            <person name="Adamski M."/>
            <person name="Cross I."/>
            <person name="Yadetie F."/>
            <person name="Muffato M."/>
            <person name="Louis A."/>
            <person name="Butcher S."/>
            <person name="Tsagkogeorga G."/>
            <person name="Konrad A."/>
            <person name="Singh S."/>
            <person name="Jensen M.F."/>
            <person name="Cong E.H."/>
            <person name="Eikeseth-Otteraa H."/>
            <person name="Noel B."/>
            <person name="Anthouard V."/>
            <person name="Porcel B.M."/>
            <person name="Kachouri-Lafond R."/>
            <person name="Nishino A."/>
            <person name="Ugolini M."/>
            <person name="Chourrout P."/>
            <person name="Nishida H."/>
            <person name="Aasland R."/>
            <person name="Huzurbazar S."/>
            <person name="Westhof E."/>
            <person name="Delsuc F."/>
            <person name="Lehrach H."/>
            <person name="Reinhardt R."/>
            <person name="Weissenbach J."/>
            <person name="Roy S.W."/>
            <person name="Artiguenave F."/>
            <person name="Postlethwait J.H."/>
            <person name="Manak J.R."/>
            <person name="Thompson E.M."/>
            <person name="Jaillon O."/>
            <person name="Du Pasquier L."/>
            <person name="Boudinot P."/>
            <person name="Liberles D.A."/>
            <person name="Volff J.N."/>
            <person name="Philippe H."/>
            <person name="Lenhard B."/>
            <person name="Roest Crollius H."/>
            <person name="Wincker P."/>
            <person name="Chourrout D."/>
        </authorList>
    </citation>
    <scope>NUCLEOTIDE SEQUENCE [LARGE SCALE GENOMIC DNA]</scope>
</reference>
<evidence type="ECO:0000313" key="2">
    <source>
        <dbReference type="EMBL" id="CBY22155.1"/>
    </source>
</evidence>
<dbReference type="GO" id="GO:0005737">
    <property type="term" value="C:cytoplasm"/>
    <property type="evidence" value="ECO:0007669"/>
    <property type="project" value="TreeGrafter"/>
</dbReference>
<evidence type="ECO:0000313" key="3">
    <source>
        <dbReference type="Proteomes" id="UP000001307"/>
    </source>
</evidence>
<dbReference type="InterPro" id="IPR025286">
    <property type="entry name" value="MOFRL_assoc_dom"/>
</dbReference>
<sequence>MLLEDIFLEALPSIDPKRLVLENLRTKSFSNEKVHIIGFGKAAAGMAAGIIEFFGENIIEGIISVPVGTRKSMEQNNRTGLWPVHKRVKVFEVAKDNLPDQAAVDASNLILDFVKTLKSDDKLIVSCSGGGSACLACPADWISLQDKLKVIKELQSKGATIQELNSIRSLLSNKD</sequence>
<dbReference type="Gene3D" id="3.40.50.10180">
    <property type="entry name" value="Glycerate kinase, MOFRL-like N-terminal domain"/>
    <property type="match status" value="1"/>
</dbReference>
<gene>
    <name evidence="2" type="ORF">GSOID_T00011702001</name>
</gene>
<dbReference type="GO" id="GO:0008887">
    <property type="term" value="F:glycerate kinase activity"/>
    <property type="evidence" value="ECO:0007669"/>
    <property type="project" value="InterPro"/>
</dbReference>
<dbReference type="Proteomes" id="UP000001307">
    <property type="component" value="Unassembled WGS sequence"/>
</dbReference>
<evidence type="ECO:0000259" key="1">
    <source>
        <dbReference type="Pfam" id="PF13660"/>
    </source>
</evidence>
<dbReference type="SUPFAM" id="SSF82544">
    <property type="entry name" value="GckA/TtuD-like"/>
    <property type="match status" value="1"/>
</dbReference>
<dbReference type="InterPro" id="IPR039760">
    <property type="entry name" value="MOFRL_protein"/>
</dbReference>
<dbReference type="PANTHER" id="PTHR12227:SF0">
    <property type="entry name" value="GLYCERATE KINASE"/>
    <property type="match status" value="1"/>
</dbReference>